<reference evidence="8 9" key="1">
    <citation type="submission" date="2017-04" db="EMBL/GenBank/DDBJ databases">
        <authorList>
            <person name="Afonso C.L."/>
            <person name="Miller P.J."/>
            <person name="Scott M.A."/>
            <person name="Spackman E."/>
            <person name="Goraichik I."/>
            <person name="Dimitrov K.M."/>
            <person name="Suarez D.L."/>
            <person name="Swayne D.E."/>
        </authorList>
    </citation>
    <scope>NUCLEOTIDE SEQUENCE [LARGE SCALE GENOMIC DNA]</scope>
    <source>
        <strain evidence="8 9">DSM 22418</strain>
    </source>
</reference>
<comment type="subcellular location">
    <subcellularLocation>
        <location evidence="1">Cell outer membrane</location>
    </subcellularLocation>
</comment>
<evidence type="ECO:0000256" key="3">
    <source>
        <dbReference type="ARBA" id="ARBA00022729"/>
    </source>
</evidence>
<accession>A0A1X7K5W3</accession>
<dbReference type="RefSeq" id="WP_085473308.1">
    <property type="nucleotide sequence ID" value="NZ_CP038029.1"/>
</dbReference>
<evidence type="ECO:0000256" key="5">
    <source>
        <dbReference type="ARBA" id="ARBA00023237"/>
    </source>
</evidence>
<dbReference type="InterPro" id="IPR012944">
    <property type="entry name" value="SusD_RagB_dom"/>
</dbReference>
<evidence type="ECO:0000313" key="8">
    <source>
        <dbReference type="EMBL" id="SMG36039.1"/>
    </source>
</evidence>
<sequence>MKILKNIVCVALLSSATACSSDFLTLSPTDVLVEDKFFTSISDAEAALIGAYGALQKEEAFTNVRDAADIEWAISGDMYEMDGSANRIELHSLAFPSTNTILRDMYTAAYLGISRANVVIAKVSAMADGDALAKKQIIGQAKFLRALFYYRLVTYFGGVPLIITPLDASSELQIPRASAAEVWTQIDRDLEEAKVDLPVRWTGNQVGKITSGACKALLGKSFLWQKKYDKVVTVTEELFLEQRYVLLPDYRSIFMESNENNDEILFSTQFKEGVDAEGNNLVKRTAPRGAPAEFTGGAAWSNFVPQQHWVNAHEKDGAGKIKDKRYWTSIIGPGEAHQDMPAFIMPTNVPAGWSKSGYIMTKYWQKPTLNNSGVNAPVIRFAEVLLNYAEALNELDQRGKAIDQVNKIRKRAGLTDLGQGLSKEQVLDAVFKERRMEFIWEPTGGFSDLNRSGRFLKFIEAERPNFAELNIGQKPWLMTKPIVFPIPRDAWDRNKALDQNEHYSY</sequence>
<dbReference type="SUPFAM" id="SSF48452">
    <property type="entry name" value="TPR-like"/>
    <property type="match status" value="1"/>
</dbReference>
<keyword evidence="3" id="KW-0732">Signal</keyword>
<keyword evidence="9" id="KW-1185">Reference proteome</keyword>
<keyword evidence="5" id="KW-0998">Cell outer membrane</keyword>
<protein>
    <submittedName>
        <fullName evidence="8">Starch-binding associating with outer membrane</fullName>
    </submittedName>
</protein>
<feature type="domain" description="SusD-like N-terminal" evidence="7">
    <location>
        <begin position="81"/>
        <end position="221"/>
    </location>
</feature>
<dbReference type="GO" id="GO:0009279">
    <property type="term" value="C:cell outer membrane"/>
    <property type="evidence" value="ECO:0007669"/>
    <property type="project" value="UniProtKB-SubCell"/>
</dbReference>
<proteinExistence type="inferred from homology"/>
<organism evidence="8 9">
    <name type="scientific">Sphingobacterium psychroaquaticum</name>
    <dbReference type="NCBI Taxonomy" id="561061"/>
    <lineage>
        <taxon>Bacteria</taxon>
        <taxon>Pseudomonadati</taxon>
        <taxon>Bacteroidota</taxon>
        <taxon>Sphingobacteriia</taxon>
        <taxon>Sphingobacteriales</taxon>
        <taxon>Sphingobacteriaceae</taxon>
        <taxon>Sphingobacterium</taxon>
    </lineage>
</organism>
<dbReference type="OrthoDB" id="993981at2"/>
<dbReference type="PROSITE" id="PS51257">
    <property type="entry name" value="PROKAR_LIPOPROTEIN"/>
    <property type="match status" value="1"/>
</dbReference>
<evidence type="ECO:0000313" key="9">
    <source>
        <dbReference type="Proteomes" id="UP000192980"/>
    </source>
</evidence>
<dbReference type="Gene3D" id="1.25.40.390">
    <property type="match status" value="1"/>
</dbReference>
<name>A0A1X7K5W3_9SPHI</name>
<dbReference type="AlphaFoldDB" id="A0A1X7K5W3"/>
<evidence type="ECO:0000259" key="6">
    <source>
        <dbReference type="Pfam" id="PF07980"/>
    </source>
</evidence>
<dbReference type="Proteomes" id="UP000192980">
    <property type="component" value="Unassembled WGS sequence"/>
</dbReference>
<evidence type="ECO:0000256" key="2">
    <source>
        <dbReference type="ARBA" id="ARBA00006275"/>
    </source>
</evidence>
<dbReference type="InterPro" id="IPR033985">
    <property type="entry name" value="SusD-like_N"/>
</dbReference>
<dbReference type="STRING" id="561061.SAMN05660862_2578"/>
<dbReference type="CDD" id="cd08977">
    <property type="entry name" value="SusD"/>
    <property type="match status" value="1"/>
</dbReference>
<evidence type="ECO:0000256" key="1">
    <source>
        <dbReference type="ARBA" id="ARBA00004442"/>
    </source>
</evidence>
<dbReference type="Pfam" id="PF07980">
    <property type="entry name" value="SusD_RagB"/>
    <property type="match status" value="1"/>
</dbReference>
<comment type="similarity">
    <text evidence="2">Belongs to the SusD family.</text>
</comment>
<dbReference type="Pfam" id="PF14322">
    <property type="entry name" value="SusD-like_3"/>
    <property type="match status" value="1"/>
</dbReference>
<evidence type="ECO:0000259" key="7">
    <source>
        <dbReference type="Pfam" id="PF14322"/>
    </source>
</evidence>
<evidence type="ECO:0000256" key="4">
    <source>
        <dbReference type="ARBA" id="ARBA00023136"/>
    </source>
</evidence>
<dbReference type="EMBL" id="FXAU01000004">
    <property type="protein sequence ID" value="SMG36039.1"/>
    <property type="molecule type" value="Genomic_DNA"/>
</dbReference>
<gene>
    <name evidence="8" type="ORF">SAMN05660862_2578</name>
</gene>
<dbReference type="InterPro" id="IPR011990">
    <property type="entry name" value="TPR-like_helical_dom_sf"/>
</dbReference>
<feature type="domain" description="RagB/SusD" evidence="6">
    <location>
        <begin position="263"/>
        <end position="503"/>
    </location>
</feature>
<keyword evidence="4" id="KW-0472">Membrane</keyword>